<reference evidence="1 2" key="1">
    <citation type="submission" date="2016-10" db="EMBL/GenBank/DDBJ databases">
        <authorList>
            <person name="de Groot N.N."/>
        </authorList>
    </citation>
    <scope>NUCLEOTIDE SEQUENCE [LARGE SCALE GENOMIC DNA]</scope>
    <source>
        <strain evidence="1 2">LMG 27731</strain>
    </source>
</reference>
<accession>A0A1I7CDI8</accession>
<dbReference type="OrthoDB" id="7605362at2"/>
<dbReference type="AlphaFoldDB" id="A0A1I7CDI8"/>
<protein>
    <submittedName>
        <fullName evidence="1">Uncharacterized protein</fullName>
    </submittedName>
</protein>
<dbReference type="RefSeq" id="WP_093634563.1">
    <property type="nucleotide sequence ID" value="NZ_FPBH01000006.1"/>
</dbReference>
<evidence type="ECO:0000313" key="1">
    <source>
        <dbReference type="EMBL" id="SFT97480.1"/>
    </source>
</evidence>
<evidence type="ECO:0000313" key="2">
    <source>
        <dbReference type="Proteomes" id="UP000198844"/>
    </source>
</evidence>
<gene>
    <name evidence="1" type="ORF">SAMN05192563_1006143</name>
</gene>
<dbReference type="Proteomes" id="UP000198844">
    <property type="component" value="Unassembled WGS sequence"/>
</dbReference>
<sequence length="151" mass="16949">MRTIGIRVAPKRVTFVVYDADEKQIVDMEGIVVPKALETPEQLKYVRNTVLDIIREYDVKRAGIRITEGNAQGISIERIELEGVIQEAFASSELEGYFCGQIARIAAKLKMSREHLRELLEGADYEEVEGWVKLKKEEREAIATAIGAANA</sequence>
<organism evidence="1 2">
    <name type="scientific">Paraburkholderia aspalathi</name>
    <dbReference type="NCBI Taxonomy" id="1324617"/>
    <lineage>
        <taxon>Bacteria</taxon>
        <taxon>Pseudomonadati</taxon>
        <taxon>Pseudomonadota</taxon>
        <taxon>Betaproteobacteria</taxon>
        <taxon>Burkholderiales</taxon>
        <taxon>Burkholderiaceae</taxon>
        <taxon>Paraburkholderia</taxon>
    </lineage>
</organism>
<dbReference type="EMBL" id="FPBH01000006">
    <property type="protein sequence ID" value="SFT97480.1"/>
    <property type="molecule type" value="Genomic_DNA"/>
</dbReference>
<name>A0A1I7CDI8_9BURK</name>
<proteinExistence type="predicted"/>